<comment type="caution">
    <text evidence="2">The sequence shown here is derived from an EMBL/GenBank/DDBJ whole genome shotgun (WGS) entry which is preliminary data.</text>
</comment>
<accession>A0ABQ5IX46</accession>
<keyword evidence="2" id="KW-0695">RNA-directed DNA polymerase</keyword>
<gene>
    <name evidence="2" type="ORF">Tco_1114375</name>
</gene>
<dbReference type="Gene3D" id="2.40.70.10">
    <property type="entry name" value="Acid Proteases"/>
    <property type="match status" value="1"/>
</dbReference>
<keyword evidence="3" id="KW-1185">Reference proteome</keyword>
<keyword evidence="2" id="KW-0548">Nucleotidyltransferase</keyword>
<reference evidence="2" key="2">
    <citation type="submission" date="2022-01" db="EMBL/GenBank/DDBJ databases">
        <authorList>
            <person name="Yamashiro T."/>
            <person name="Shiraishi A."/>
            <person name="Satake H."/>
            <person name="Nakayama K."/>
        </authorList>
    </citation>
    <scope>NUCLEOTIDE SEQUENCE</scope>
</reference>
<reference evidence="2" key="1">
    <citation type="journal article" date="2022" name="Int. J. Mol. Sci.">
        <title>Draft Genome of Tanacetum Coccineum: Genomic Comparison of Closely Related Tanacetum-Family Plants.</title>
        <authorList>
            <person name="Yamashiro T."/>
            <person name="Shiraishi A."/>
            <person name="Nakayama K."/>
            <person name="Satake H."/>
        </authorList>
    </citation>
    <scope>NUCLEOTIDE SEQUENCE</scope>
</reference>
<keyword evidence="2" id="KW-0808">Transferase</keyword>
<dbReference type="Proteomes" id="UP001151760">
    <property type="component" value="Unassembled WGS sequence"/>
</dbReference>
<organism evidence="2 3">
    <name type="scientific">Tanacetum coccineum</name>
    <dbReference type="NCBI Taxonomy" id="301880"/>
    <lineage>
        <taxon>Eukaryota</taxon>
        <taxon>Viridiplantae</taxon>
        <taxon>Streptophyta</taxon>
        <taxon>Embryophyta</taxon>
        <taxon>Tracheophyta</taxon>
        <taxon>Spermatophyta</taxon>
        <taxon>Magnoliopsida</taxon>
        <taxon>eudicotyledons</taxon>
        <taxon>Gunneridae</taxon>
        <taxon>Pentapetalae</taxon>
        <taxon>asterids</taxon>
        <taxon>campanulids</taxon>
        <taxon>Asterales</taxon>
        <taxon>Asteraceae</taxon>
        <taxon>Asteroideae</taxon>
        <taxon>Anthemideae</taxon>
        <taxon>Anthemidinae</taxon>
        <taxon>Tanacetum</taxon>
    </lineage>
</organism>
<dbReference type="GO" id="GO:0003964">
    <property type="term" value="F:RNA-directed DNA polymerase activity"/>
    <property type="evidence" value="ECO:0007669"/>
    <property type="project" value="UniProtKB-KW"/>
</dbReference>
<dbReference type="PANTHER" id="PTHR33240:SF15">
    <property type="entry name" value="GAG-PRO-LIKE PROTEIN"/>
    <property type="match status" value="1"/>
</dbReference>
<protein>
    <submittedName>
        <fullName evidence="2">Reverse transcriptase domain-containing protein</fullName>
    </submittedName>
</protein>
<evidence type="ECO:0000313" key="3">
    <source>
        <dbReference type="Proteomes" id="UP001151760"/>
    </source>
</evidence>
<evidence type="ECO:0000313" key="2">
    <source>
        <dbReference type="EMBL" id="GJU04037.1"/>
    </source>
</evidence>
<proteinExistence type="predicted"/>
<dbReference type="InterPro" id="IPR021109">
    <property type="entry name" value="Peptidase_aspartic_dom_sf"/>
</dbReference>
<dbReference type="PANTHER" id="PTHR33240">
    <property type="entry name" value="OS08G0508500 PROTEIN"/>
    <property type="match status" value="1"/>
</dbReference>
<dbReference type="EMBL" id="BQNB010021210">
    <property type="protein sequence ID" value="GJU04037.1"/>
    <property type="molecule type" value="Genomic_DNA"/>
</dbReference>
<sequence length="196" mass="21697">MTESQSPEEGVGSIKGKRSEQAEQARPGTVVGMIRGYTSKKRPREQAEQWSDNEISFPSTPGCQLVNSPIILEALIEGFLVRRIYVDGGSSSEVMYEHCFRNLRAETKAKLKESRTPLVGFYGEVSYPIGTINLNVTMGESKRLRTIPMEFTVVKSHSRYNVILGQTSLRSLGVIASTIHSMIKCPTANRIAIVTT</sequence>
<feature type="region of interest" description="Disordered" evidence="1">
    <location>
        <begin position="1"/>
        <end position="54"/>
    </location>
</feature>
<evidence type="ECO:0000256" key="1">
    <source>
        <dbReference type="SAM" id="MobiDB-lite"/>
    </source>
</evidence>
<name>A0ABQ5IX46_9ASTR</name>